<accession>A0A6P2TZM3</accession>
<organism evidence="2 3">
    <name type="scientific">Burkholderia lata (strain ATCC 17760 / DSM 23089 / LMG 22485 / NCIMB 9086 / R18194 / 383)</name>
    <dbReference type="NCBI Taxonomy" id="482957"/>
    <lineage>
        <taxon>Bacteria</taxon>
        <taxon>Pseudomonadati</taxon>
        <taxon>Pseudomonadota</taxon>
        <taxon>Betaproteobacteria</taxon>
        <taxon>Burkholderiales</taxon>
        <taxon>Burkholderiaceae</taxon>
        <taxon>Burkholderia</taxon>
        <taxon>Burkholderia cepacia complex</taxon>
    </lineage>
</organism>
<keyword evidence="1" id="KW-1133">Transmembrane helix</keyword>
<reference evidence="2 3" key="1">
    <citation type="submission" date="2019-09" db="EMBL/GenBank/DDBJ databases">
        <authorList>
            <person name="Depoorter E."/>
        </authorList>
    </citation>
    <scope>NUCLEOTIDE SEQUENCE [LARGE SCALE GENOMIC DNA]</scope>
    <source>
        <strain evidence="2">R-18109</strain>
    </source>
</reference>
<dbReference type="AlphaFoldDB" id="A0A6P2TZM3"/>
<dbReference type="RefSeq" id="WP_174950132.1">
    <property type="nucleotide sequence ID" value="NZ_CABVQH010000004.1"/>
</dbReference>
<proteinExistence type="predicted"/>
<feature type="transmembrane region" description="Helical" evidence="1">
    <location>
        <begin position="133"/>
        <end position="158"/>
    </location>
</feature>
<dbReference type="EMBL" id="CABVQH010000004">
    <property type="protein sequence ID" value="VWC62458.1"/>
    <property type="molecule type" value="Genomic_DNA"/>
</dbReference>
<gene>
    <name evidence="2" type="ORF">BLA18109_01792</name>
</gene>
<feature type="transmembrane region" description="Helical" evidence="1">
    <location>
        <begin position="324"/>
        <end position="343"/>
    </location>
</feature>
<evidence type="ECO:0000256" key="1">
    <source>
        <dbReference type="SAM" id="Phobius"/>
    </source>
</evidence>
<feature type="transmembrane region" description="Helical" evidence="1">
    <location>
        <begin position="194"/>
        <end position="212"/>
    </location>
</feature>
<keyword evidence="1" id="KW-0472">Membrane</keyword>
<keyword evidence="1" id="KW-0812">Transmembrane</keyword>
<evidence type="ECO:0000313" key="2">
    <source>
        <dbReference type="EMBL" id="VWC62458.1"/>
    </source>
</evidence>
<evidence type="ECO:0000313" key="3">
    <source>
        <dbReference type="Proteomes" id="UP000494260"/>
    </source>
</evidence>
<sequence length="346" mass="38115">MSRSRASWGTTAILSLGAAVFLCLIFSPRFAHLLLVRGLSSGSYVTEKAVPRECALVRRGNVHADAVICTLDYSGAGKPISARALAWESDSAFNTLAVLHRQLAAFDDGTPIDVDLHVNGLHGVDRPQYVPQAWFRAPVGGLDMLILVGLFVAVFLVSGKLAGSPERRADYTYDEQGNPVLRHARPWRKGARRFAVWLLWCLLLFAMLYTLTNRPANHRLFVGRELVEVPGILVDCAPRYTGGRKGHDQIECDVSYEWQGRKLRGQAEAVDFRWFATAGRLDRAADAAEGRHVPAYVDPAQPGYAIAFVNDDVFVPYSLGLSDIVLVAWFVGLTLYVAATAFARDR</sequence>
<name>A0A6P2TZM3_BURL3</name>
<evidence type="ECO:0008006" key="4">
    <source>
        <dbReference type="Google" id="ProtNLM"/>
    </source>
</evidence>
<protein>
    <recommendedName>
        <fullName evidence="4">DUF3592 domain-containing protein</fullName>
    </recommendedName>
</protein>
<dbReference type="Proteomes" id="UP000494260">
    <property type="component" value="Unassembled WGS sequence"/>
</dbReference>